<dbReference type="OrthoDB" id="8629576at2"/>
<dbReference type="InterPro" id="IPR015813">
    <property type="entry name" value="Pyrv/PenolPyrv_kinase-like_dom"/>
</dbReference>
<dbReference type="InterPro" id="IPR040442">
    <property type="entry name" value="Pyrv_kinase-like_dom_sf"/>
</dbReference>
<dbReference type="AlphaFoldDB" id="A0A4U1MIR9"/>
<gene>
    <name evidence="4" type="primary">aepX</name>
    <name evidence="4" type="ORF">FBF83_10020</name>
</gene>
<dbReference type="InterPro" id="IPR012698">
    <property type="entry name" value="PEnolPyrv_PMutase_core"/>
</dbReference>
<keyword evidence="4" id="KW-0670">Pyruvate</keyword>
<evidence type="ECO:0000256" key="3">
    <source>
        <dbReference type="ARBA" id="ARBA00038455"/>
    </source>
</evidence>
<evidence type="ECO:0000313" key="4">
    <source>
        <dbReference type="EMBL" id="TKD70933.1"/>
    </source>
</evidence>
<evidence type="ECO:0000256" key="2">
    <source>
        <dbReference type="ARBA" id="ARBA00024063"/>
    </source>
</evidence>
<dbReference type="GO" id="GO:0050188">
    <property type="term" value="F:phosphoenolpyruvate mutase activity"/>
    <property type="evidence" value="ECO:0007669"/>
    <property type="project" value="UniProtKB-EC"/>
</dbReference>
<proteinExistence type="inferred from homology"/>
<name>A0A4U1MIR9_9BACL</name>
<dbReference type="Pfam" id="PF13714">
    <property type="entry name" value="PEP_mutase"/>
    <property type="match status" value="1"/>
</dbReference>
<dbReference type="Gene3D" id="3.90.550.10">
    <property type="entry name" value="Spore Coat Polysaccharide Biosynthesis Protein SpsA, Chain A"/>
    <property type="match status" value="1"/>
</dbReference>
<comment type="similarity">
    <text evidence="3">Belongs to the isocitrate lyase/PEP mutase superfamily. PEP mutase family.</text>
</comment>
<dbReference type="SUPFAM" id="SSF51621">
    <property type="entry name" value="Phosphoenolpyruvate/pyruvate domain"/>
    <property type="match status" value="1"/>
</dbReference>
<dbReference type="PANTHER" id="PTHR42905">
    <property type="entry name" value="PHOSPHOENOLPYRUVATE CARBOXYLASE"/>
    <property type="match status" value="1"/>
</dbReference>
<dbReference type="RefSeq" id="WP_136947007.1">
    <property type="nucleotide sequence ID" value="NZ_SWFM01000002.1"/>
</dbReference>
<sequence>MRKTTQLRNIITSNSLEYIMEAHHALSAKIVEEAGFKGIWGSGLSISASLGVRDNNEASWTQILDVLEFMSDATSIPILLDGDTGYGNFNNARRLVKKLEQRDIAGVCIEDKVFPKTNSFIKGEAQPLACIDEFCGKIKAMKDSQMDDDFVVVSRVEALIAGWGLQEALKRAEAYRAAGSDAILMHSKRSDSLEIEAFMKEWDDRLPVVIVPTKYYSVPTQRFRDLGVSLAIWANHNLRASIKAMQDTSNQIYLEESLANVEANVTSVDEIFQLQGAEELAQAEGRYLNASSANINSIIVMKSLADQAALIDQVAQLKSHNIHHVSVIGPTVQNFDGAAQHAELSLLHRAMDQIKGNLIISHSDMMYKPHVLTELQANENDIAIVIDVDSDSSKKSGYFVKAELPYSRELYNQSVKLVEVVTSLSEDHNHGEFFGLWKVSEKGAEIVRNFLERLAIRDDFDQLTLADLLNHVHSSHSISVTYIKGSWVDRKTYLAIQDRVVKRCDSTS</sequence>
<protein>
    <recommendedName>
        <fullName evidence="2">phosphoenolpyruvate mutase</fullName>
        <ecNumber evidence="2">5.4.2.9</ecNumber>
    </recommendedName>
</protein>
<dbReference type="Gene3D" id="3.20.20.60">
    <property type="entry name" value="Phosphoenolpyruvate-binding domains"/>
    <property type="match status" value="1"/>
</dbReference>
<dbReference type="Proteomes" id="UP000310541">
    <property type="component" value="Unassembled WGS sequence"/>
</dbReference>
<dbReference type="EC" id="5.4.2.9" evidence="2"/>
<evidence type="ECO:0000313" key="5">
    <source>
        <dbReference type="Proteomes" id="UP000310541"/>
    </source>
</evidence>
<dbReference type="NCBIfam" id="TIGR02320">
    <property type="entry name" value="PEP_mutase"/>
    <property type="match status" value="1"/>
</dbReference>
<dbReference type="InterPro" id="IPR029044">
    <property type="entry name" value="Nucleotide-diphossugar_trans"/>
</dbReference>
<reference evidence="4 5" key="1">
    <citation type="submission" date="2019-04" db="EMBL/GenBank/DDBJ databases">
        <title>Genome sequence of Bacillus hwajinpoensis strain Y2.</title>
        <authorList>
            <person name="Fair J.L."/>
            <person name="Maclea K.S."/>
        </authorList>
    </citation>
    <scope>NUCLEOTIDE SEQUENCE [LARGE SCALE GENOMIC DNA]</scope>
    <source>
        <strain evidence="4 5">Y2</strain>
    </source>
</reference>
<organism evidence="4 5">
    <name type="scientific">Guptibacillus hwajinpoensis</name>
    <dbReference type="NCBI Taxonomy" id="208199"/>
    <lineage>
        <taxon>Bacteria</taxon>
        <taxon>Bacillati</taxon>
        <taxon>Bacillota</taxon>
        <taxon>Bacilli</taxon>
        <taxon>Bacillales</taxon>
        <taxon>Guptibacillaceae</taxon>
        <taxon>Guptibacillus</taxon>
    </lineage>
</organism>
<accession>A0A4U1MIR9</accession>
<evidence type="ECO:0000256" key="1">
    <source>
        <dbReference type="ARBA" id="ARBA00023235"/>
    </source>
</evidence>
<dbReference type="CDD" id="cd00377">
    <property type="entry name" value="ICL_PEPM"/>
    <property type="match status" value="1"/>
</dbReference>
<comment type="caution">
    <text evidence="4">The sequence shown here is derived from an EMBL/GenBank/DDBJ whole genome shotgun (WGS) entry which is preliminary data.</text>
</comment>
<dbReference type="EMBL" id="SWFM01000002">
    <property type="protein sequence ID" value="TKD70933.1"/>
    <property type="molecule type" value="Genomic_DNA"/>
</dbReference>
<dbReference type="PANTHER" id="PTHR42905:SF7">
    <property type="entry name" value="PHOSPHOENOLPYRUVATE PHOSPHOMUTASE"/>
    <property type="match status" value="1"/>
</dbReference>
<keyword evidence="1 4" id="KW-0413">Isomerase</keyword>
<dbReference type="InterPro" id="IPR039556">
    <property type="entry name" value="ICL/PEPM"/>
</dbReference>